<keyword evidence="2" id="KW-1185">Reference proteome</keyword>
<comment type="caution">
    <text evidence="1">The sequence shown here is derived from an EMBL/GenBank/DDBJ whole genome shotgun (WGS) entry which is preliminary data.</text>
</comment>
<accession>A0A059DWV8</accession>
<dbReference type="AlphaFoldDB" id="A0A059DWV8"/>
<sequence>MRFLETLEFAGRIISAGGSFALKFRQSGWSNI</sequence>
<gene>
    <name evidence="1" type="ORF">HY36_10555</name>
</gene>
<evidence type="ECO:0000313" key="1">
    <source>
        <dbReference type="EMBL" id="KCZ58291.1"/>
    </source>
</evidence>
<dbReference type="EMBL" id="AWFH01000061">
    <property type="protein sequence ID" value="KCZ58291.1"/>
    <property type="molecule type" value="Genomic_DNA"/>
</dbReference>
<evidence type="ECO:0000313" key="2">
    <source>
        <dbReference type="Proteomes" id="UP000024547"/>
    </source>
</evidence>
<protein>
    <submittedName>
        <fullName evidence="1">Uncharacterized protein</fullName>
    </submittedName>
</protein>
<name>A0A059DWV8_9PROT</name>
<proteinExistence type="predicted"/>
<dbReference type="Proteomes" id="UP000024547">
    <property type="component" value="Unassembled WGS sequence"/>
</dbReference>
<reference evidence="1 2" key="1">
    <citation type="journal article" date="2014" name="Antonie Van Leeuwenhoek">
        <title>Hyphomonas beringensis sp. nov. and Hyphomonas chukchiensis sp. nov., isolated from surface seawater of the Bering Sea and Chukchi Sea.</title>
        <authorList>
            <person name="Li C."/>
            <person name="Lai Q."/>
            <person name="Li G."/>
            <person name="Dong C."/>
            <person name="Wang J."/>
            <person name="Liao Y."/>
            <person name="Shao Z."/>
        </authorList>
    </citation>
    <scope>NUCLEOTIDE SEQUENCE [LARGE SCALE GENOMIC DNA]</scope>
    <source>
        <strain evidence="1 2">22II1-22F38</strain>
    </source>
</reference>
<organism evidence="1 2">
    <name type="scientific">Hyphomonas atlantica</name>
    <dbReference type="NCBI Taxonomy" id="1280948"/>
    <lineage>
        <taxon>Bacteria</taxon>
        <taxon>Pseudomonadati</taxon>
        <taxon>Pseudomonadota</taxon>
        <taxon>Alphaproteobacteria</taxon>
        <taxon>Hyphomonadales</taxon>
        <taxon>Hyphomonadaceae</taxon>
        <taxon>Hyphomonas</taxon>
    </lineage>
</organism>